<feature type="domain" description="Phosphatidic acid phosphatase type 2/haloperoxidase" evidence="2">
    <location>
        <begin position="56"/>
        <end position="165"/>
    </location>
</feature>
<keyword evidence="1" id="KW-1133">Transmembrane helix</keyword>
<dbReference type="InterPro" id="IPR033879">
    <property type="entry name" value="UPP_Pase"/>
</dbReference>
<comment type="caution">
    <text evidence="3">The sequence shown here is derived from an EMBL/GenBank/DDBJ whole genome shotgun (WGS) entry which is preliminary data.</text>
</comment>
<dbReference type="GO" id="GO:0050380">
    <property type="term" value="F:undecaprenyl-diphosphatase activity"/>
    <property type="evidence" value="ECO:0007669"/>
    <property type="project" value="InterPro"/>
</dbReference>
<evidence type="ECO:0000313" key="4">
    <source>
        <dbReference type="Proteomes" id="UP000460318"/>
    </source>
</evidence>
<keyword evidence="4" id="KW-1185">Reference proteome</keyword>
<organism evidence="3 4">
    <name type="scientific">Paenibacillus dendrobii</name>
    <dbReference type="NCBI Taxonomy" id="2691084"/>
    <lineage>
        <taxon>Bacteria</taxon>
        <taxon>Bacillati</taxon>
        <taxon>Bacillota</taxon>
        <taxon>Bacilli</taxon>
        <taxon>Bacillales</taxon>
        <taxon>Paenibacillaceae</taxon>
        <taxon>Paenibacillus</taxon>
    </lineage>
</organism>
<keyword evidence="1" id="KW-0472">Membrane</keyword>
<accession>A0A7X3LIA3</accession>
<evidence type="ECO:0000259" key="2">
    <source>
        <dbReference type="SMART" id="SM00014"/>
    </source>
</evidence>
<reference evidence="3 4" key="1">
    <citation type="submission" date="2019-12" db="EMBL/GenBank/DDBJ databases">
        <title>Paenibacillus sp. nov., an endophytic bacterium isolated from the stem of Dendrobium.</title>
        <authorList>
            <person name="Zhao R."/>
        </authorList>
    </citation>
    <scope>NUCLEOTIDE SEQUENCE [LARGE SCALE GENOMIC DNA]</scope>
    <source>
        <strain evidence="3 4">HJL G12</strain>
    </source>
</reference>
<feature type="transmembrane region" description="Helical" evidence="1">
    <location>
        <begin position="61"/>
        <end position="80"/>
    </location>
</feature>
<dbReference type="SUPFAM" id="SSF48317">
    <property type="entry name" value="Acid phosphatase/Vanadium-dependent haloperoxidase"/>
    <property type="match status" value="1"/>
</dbReference>
<evidence type="ECO:0000256" key="1">
    <source>
        <dbReference type="SAM" id="Phobius"/>
    </source>
</evidence>
<name>A0A7X3LIA3_9BACL</name>
<dbReference type="CDD" id="cd03385">
    <property type="entry name" value="PAP2_BcrC_like"/>
    <property type="match status" value="1"/>
</dbReference>
<feature type="transmembrane region" description="Helical" evidence="1">
    <location>
        <begin position="150"/>
        <end position="168"/>
    </location>
</feature>
<keyword evidence="1" id="KW-0812">Transmembrane</keyword>
<protein>
    <submittedName>
        <fullName evidence="3">Phosphatase PAP2 family protein</fullName>
    </submittedName>
</protein>
<dbReference type="InterPro" id="IPR000326">
    <property type="entry name" value="PAP2/HPO"/>
</dbReference>
<dbReference type="Pfam" id="PF01569">
    <property type="entry name" value="PAP2"/>
    <property type="match status" value="1"/>
</dbReference>
<feature type="transmembrane region" description="Helical" evidence="1">
    <location>
        <begin position="30"/>
        <end position="49"/>
    </location>
</feature>
<proteinExistence type="predicted"/>
<sequence length="196" mass="22519">MFLTTWDYSLFSWINNAAGSHPAIDAIMRFLSEDAEYLFYLAVIVYWFTRKRENRKMVVQALASACLAFVIGTILSHLFYRDRPFVAHHVHQMIEHAANASFPSDHSIGSFVIAFSILLFRKKDGIVWMVLAALIAFSRIWNGVHYPTDVLSGALIGILSSVIVYMLFAKLSWTRKVLSGFINIYESVEFRIWRKS</sequence>
<dbReference type="GO" id="GO:0005886">
    <property type="term" value="C:plasma membrane"/>
    <property type="evidence" value="ECO:0007669"/>
    <property type="project" value="InterPro"/>
</dbReference>
<feature type="transmembrane region" description="Helical" evidence="1">
    <location>
        <begin position="126"/>
        <end position="144"/>
    </location>
</feature>
<dbReference type="Proteomes" id="UP000460318">
    <property type="component" value="Unassembled WGS sequence"/>
</dbReference>
<dbReference type="PANTHER" id="PTHR14969">
    <property type="entry name" value="SPHINGOSINE-1-PHOSPHATE PHOSPHOHYDROLASE"/>
    <property type="match status" value="1"/>
</dbReference>
<evidence type="ECO:0000313" key="3">
    <source>
        <dbReference type="EMBL" id="MWV44074.1"/>
    </source>
</evidence>
<dbReference type="InterPro" id="IPR036938">
    <property type="entry name" value="PAP2/HPO_sf"/>
</dbReference>
<dbReference type="PANTHER" id="PTHR14969:SF58">
    <property type="entry name" value="UNDECAPRENYL-DIPHOSPHATASE BCRC"/>
    <property type="match status" value="1"/>
</dbReference>
<dbReference type="Gene3D" id="1.20.144.10">
    <property type="entry name" value="Phosphatidic acid phosphatase type 2/haloperoxidase"/>
    <property type="match status" value="1"/>
</dbReference>
<dbReference type="SMART" id="SM00014">
    <property type="entry name" value="acidPPc"/>
    <property type="match status" value="1"/>
</dbReference>
<dbReference type="EMBL" id="WUBI01000001">
    <property type="protein sequence ID" value="MWV44074.1"/>
    <property type="molecule type" value="Genomic_DNA"/>
</dbReference>
<gene>
    <name evidence="3" type="ORF">GRF59_10560</name>
</gene>
<dbReference type="AlphaFoldDB" id="A0A7X3LIA3"/>